<evidence type="ECO:0000256" key="3">
    <source>
        <dbReference type="ARBA" id="ARBA00005842"/>
    </source>
</evidence>
<keyword evidence="8 10" id="KW-0460">Magnesium</keyword>
<organism evidence="14 15">
    <name type="scientific">Edaphobacillus lindanitolerans</name>
    <dbReference type="NCBI Taxonomy" id="550447"/>
    <lineage>
        <taxon>Bacteria</taxon>
        <taxon>Bacillati</taxon>
        <taxon>Bacillota</taxon>
        <taxon>Bacilli</taxon>
        <taxon>Bacillales</taxon>
        <taxon>Bacillaceae</taxon>
        <taxon>Edaphobacillus</taxon>
    </lineage>
</organism>
<accession>A0A1U7PJ19</accession>
<evidence type="ECO:0000256" key="2">
    <source>
        <dbReference type="ARBA" id="ARBA00003213"/>
    </source>
</evidence>
<evidence type="ECO:0000256" key="13">
    <source>
        <dbReference type="RuleBase" id="RU003785"/>
    </source>
</evidence>
<comment type="function">
    <text evidence="2 10 12">Catalyzes the transfer of a dimethylallyl group onto the adenine at position 37 in tRNAs that read codons beginning with uridine, leading to the formation of N6-(dimethylallyl)adenosine (i(6)A).</text>
</comment>
<evidence type="ECO:0000256" key="9">
    <source>
        <dbReference type="ARBA" id="ARBA00049563"/>
    </source>
</evidence>
<evidence type="ECO:0000256" key="10">
    <source>
        <dbReference type="HAMAP-Rule" id="MF_00185"/>
    </source>
</evidence>
<evidence type="ECO:0000313" key="14">
    <source>
        <dbReference type="EMBL" id="SIT66970.1"/>
    </source>
</evidence>
<proteinExistence type="inferred from homology"/>
<reference evidence="15" key="1">
    <citation type="submission" date="2017-01" db="EMBL/GenBank/DDBJ databases">
        <authorList>
            <person name="Varghese N."/>
            <person name="Submissions S."/>
        </authorList>
    </citation>
    <scope>NUCLEOTIDE SEQUENCE [LARGE SCALE GENOMIC DNA]</scope>
    <source>
        <strain evidence="15">MNA4</strain>
    </source>
</reference>
<name>A0A1U7PJ19_9BACI</name>
<dbReference type="GO" id="GO:0005524">
    <property type="term" value="F:ATP binding"/>
    <property type="evidence" value="ECO:0007669"/>
    <property type="project" value="UniProtKB-UniRule"/>
</dbReference>
<comment type="similarity">
    <text evidence="3 10 13">Belongs to the IPP transferase family.</text>
</comment>
<dbReference type="PANTHER" id="PTHR11088">
    <property type="entry name" value="TRNA DIMETHYLALLYLTRANSFERASE"/>
    <property type="match status" value="1"/>
</dbReference>
<dbReference type="OrthoDB" id="9776390at2"/>
<gene>
    <name evidence="10" type="primary">miaA</name>
    <name evidence="14" type="ORF">SAMN05428946_0150</name>
</gene>
<evidence type="ECO:0000256" key="12">
    <source>
        <dbReference type="RuleBase" id="RU003784"/>
    </source>
</evidence>
<feature type="site" description="Interaction with substrate tRNA" evidence="10">
    <location>
        <position position="103"/>
    </location>
</feature>
<feature type="binding site" evidence="10">
    <location>
        <begin position="12"/>
        <end position="19"/>
    </location>
    <ligand>
        <name>ATP</name>
        <dbReference type="ChEBI" id="CHEBI:30616"/>
    </ligand>
</feature>
<dbReference type="Pfam" id="PF01715">
    <property type="entry name" value="IPPT"/>
    <property type="match status" value="1"/>
</dbReference>
<keyword evidence="5 10" id="KW-0819">tRNA processing</keyword>
<dbReference type="Gene3D" id="3.40.50.300">
    <property type="entry name" value="P-loop containing nucleotide triphosphate hydrolases"/>
    <property type="match status" value="1"/>
</dbReference>
<evidence type="ECO:0000256" key="1">
    <source>
        <dbReference type="ARBA" id="ARBA00001946"/>
    </source>
</evidence>
<dbReference type="GO" id="GO:0006400">
    <property type="term" value="P:tRNA modification"/>
    <property type="evidence" value="ECO:0007669"/>
    <property type="project" value="TreeGrafter"/>
</dbReference>
<dbReference type="AlphaFoldDB" id="A0A1U7PJ19"/>
<dbReference type="InterPro" id="IPR039657">
    <property type="entry name" value="Dimethylallyltransferase"/>
</dbReference>
<evidence type="ECO:0000256" key="4">
    <source>
        <dbReference type="ARBA" id="ARBA00022679"/>
    </source>
</evidence>
<dbReference type="Proteomes" id="UP000187550">
    <property type="component" value="Unassembled WGS sequence"/>
</dbReference>
<evidence type="ECO:0000256" key="11">
    <source>
        <dbReference type="RuleBase" id="RU003783"/>
    </source>
</evidence>
<dbReference type="SUPFAM" id="SSF52540">
    <property type="entry name" value="P-loop containing nucleoside triphosphate hydrolases"/>
    <property type="match status" value="2"/>
</dbReference>
<comment type="subunit">
    <text evidence="10">Monomer.</text>
</comment>
<dbReference type="HAMAP" id="MF_00185">
    <property type="entry name" value="IPP_trans"/>
    <property type="match status" value="1"/>
</dbReference>
<protein>
    <recommendedName>
        <fullName evidence="10">tRNA dimethylallyltransferase</fullName>
        <ecNumber evidence="10">2.5.1.75</ecNumber>
    </recommendedName>
    <alternativeName>
        <fullName evidence="10">Dimethylallyl diphosphate:tRNA dimethylallyltransferase</fullName>
        <shortName evidence="10">DMAPP:tRNA dimethylallyltransferase</shortName>
        <shortName evidence="10">DMATase</shortName>
    </alternativeName>
    <alternativeName>
        <fullName evidence="10">Isopentenyl-diphosphate:tRNA isopentenyltransferase</fullName>
        <shortName evidence="10">IPP transferase</shortName>
        <shortName evidence="10">IPPT</shortName>
        <shortName evidence="10">IPTase</shortName>
    </alternativeName>
</protein>
<dbReference type="EMBL" id="FTPL01000001">
    <property type="protein sequence ID" value="SIT66970.1"/>
    <property type="molecule type" value="Genomic_DNA"/>
</dbReference>
<sequence>MSVMPEVVAIVGPTASGKTALSVRLAEETGGEIINGDALQVYRGLDIGTAKITEEEKRGVPHHLFDILEPSDSFSVFDYQERVRGKIREINSRGRLPILVGGTGLYVQAVLFDFRFTDQKSDPAFRSEMEQLLEQNGPEALHAELARLDPDAALSIHPNNTRRVLRALEIVGVTGRPRAELEDSGNRRPVFRHLLTGLDMDREKLYERINLRFDLMMEAGFAEEVRRLAEAGLTGAQSMKAIGYREIASALSGEIPMEEALELAKRNTRRYAKRQLTYFRNKLDVHWLDAEEGTEKNLSQILNLLKEFGAGSRI</sequence>
<evidence type="ECO:0000256" key="7">
    <source>
        <dbReference type="ARBA" id="ARBA00022840"/>
    </source>
</evidence>
<dbReference type="STRING" id="550447.SAMN05428946_0150"/>
<dbReference type="FunFam" id="1.10.20.140:FF:000001">
    <property type="entry name" value="tRNA dimethylallyltransferase"/>
    <property type="match status" value="1"/>
</dbReference>
<dbReference type="InterPro" id="IPR027417">
    <property type="entry name" value="P-loop_NTPase"/>
</dbReference>
<dbReference type="EC" id="2.5.1.75" evidence="10"/>
<evidence type="ECO:0000256" key="5">
    <source>
        <dbReference type="ARBA" id="ARBA00022694"/>
    </source>
</evidence>
<keyword evidence="15" id="KW-1185">Reference proteome</keyword>
<dbReference type="PANTHER" id="PTHR11088:SF60">
    <property type="entry name" value="TRNA DIMETHYLALLYLTRANSFERASE"/>
    <property type="match status" value="1"/>
</dbReference>
<comment type="cofactor">
    <cofactor evidence="1 10">
        <name>Mg(2+)</name>
        <dbReference type="ChEBI" id="CHEBI:18420"/>
    </cofactor>
</comment>
<keyword evidence="4 10" id="KW-0808">Transferase</keyword>
<dbReference type="Gene3D" id="1.10.20.140">
    <property type="match status" value="1"/>
</dbReference>
<keyword evidence="6 10" id="KW-0547">Nucleotide-binding</keyword>
<evidence type="ECO:0000313" key="15">
    <source>
        <dbReference type="Proteomes" id="UP000187550"/>
    </source>
</evidence>
<dbReference type="InterPro" id="IPR018022">
    <property type="entry name" value="IPT"/>
</dbReference>
<comment type="catalytic activity">
    <reaction evidence="9 10 11">
        <text>adenosine(37) in tRNA + dimethylallyl diphosphate = N(6)-dimethylallyladenosine(37) in tRNA + diphosphate</text>
        <dbReference type="Rhea" id="RHEA:26482"/>
        <dbReference type="Rhea" id="RHEA-COMP:10162"/>
        <dbReference type="Rhea" id="RHEA-COMP:10375"/>
        <dbReference type="ChEBI" id="CHEBI:33019"/>
        <dbReference type="ChEBI" id="CHEBI:57623"/>
        <dbReference type="ChEBI" id="CHEBI:74411"/>
        <dbReference type="ChEBI" id="CHEBI:74415"/>
        <dbReference type="EC" id="2.5.1.75"/>
    </reaction>
</comment>
<feature type="binding site" evidence="10">
    <location>
        <begin position="14"/>
        <end position="19"/>
    </location>
    <ligand>
        <name>substrate</name>
    </ligand>
</feature>
<feature type="site" description="Interaction with substrate tRNA" evidence="10">
    <location>
        <position position="126"/>
    </location>
</feature>
<dbReference type="NCBIfam" id="TIGR00174">
    <property type="entry name" value="miaA"/>
    <property type="match status" value="1"/>
</dbReference>
<evidence type="ECO:0000256" key="8">
    <source>
        <dbReference type="ARBA" id="ARBA00022842"/>
    </source>
</evidence>
<keyword evidence="7 10" id="KW-0067">ATP-binding</keyword>
<dbReference type="GO" id="GO:0052381">
    <property type="term" value="F:tRNA dimethylallyltransferase activity"/>
    <property type="evidence" value="ECO:0007669"/>
    <property type="project" value="UniProtKB-UniRule"/>
</dbReference>
<evidence type="ECO:0000256" key="6">
    <source>
        <dbReference type="ARBA" id="ARBA00022741"/>
    </source>
</evidence>
<comment type="caution">
    <text evidence="10">Lacks conserved residue(s) required for the propagation of feature annotation.</text>
</comment>